<dbReference type="InterPro" id="IPR002772">
    <property type="entry name" value="Glyco_hydro_3_C"/>
</dbReference>
<dbReference type="EMBL" id="OIVN01006374">
    <property type="protein sequence ID" value="SPD31717.1"/>
    <property type="molecule type" value="Genomic_DNA"/>
</dbReference>
<dbReference type="PANTHER" id="PTHR42721">
    <property type="entry name" value="SUGAR HYDROLASE-RELATED"/>
    <property type="match status" value="1"/>
</dbReference>
<dbReference type="GO" id="GO:0046556">
    <property type="term" value="F:alpha-L-arabinofuranosidase activity"/>
    <property type="evidence" value="ECO:0007669"/>
    <property type="project" value="TreeGrafter"/>
</dbReference>
<evidence type="ECO:0000256" key="6">
    <source>
        <dbReference type="ARBA" id="ARBA00023180"/>
    </source>
</evidence>
<dbReference type="PANTHER" id="PTHR42721:SF3">
    <property type="entry name" value="BETA-D-XYLOSIDASE 5-RELATED"/>
    <property type="match status" value="1"/>
</dbReference>
<dbReference type="InterPro" id="IPR036962">
    <property type="entry name" value="Glyco_hydro_3_N_sf"/>
</dbReference>
<comment type="similarity">
    <text evidence="2">Belongs to the glycosyl hydrolase 3 family.</text>
</comment>
<dbReference type="InterPro" id="IPR001764">
    <property type="entry name" value="Glyco_hydro_3_N"/>
</dbReference>
<proteinExistence type="inferred from homology"/>
<evidence type="ECO:0000256" key="2">
    <source>
        <dbReference type="ARBA" id="ARBA00005336"/>
    </source>
</evidence>
<evidence type="ECO:0000259" key="9">
    <source>
        <dbReference type="SMART" id="SM01217"/>
    </source>
</evidence>
<dbReference type="Gene3D" id="3.40.50.1700">
    <property type="entry name" value="Glycoside hydrolase family 3 C-terminal domain"/>
    <property type="match status" value="1"/>
</dbReference>
<dbReference type="SUPFAM" id="SSF51445">
    <property type="entry name" value="(Trans)glycosidases"/>
    <property type="match status" value="1"/>
</dbReference>
<feature type="domain" description="Fibronectin type III-like" evidence="9">
    <location>
        <begin position="692"/>
        <end position="764"/>
    </location>
</feature>
<keyword evidence="4 8" id="KW-0732">Signal</keyword>
<protein>
    <recommendedName>
        <fullName evidence="9">Fibronectin type III-like domain-containing protein</fullName>
    </recommendedName>
</protein>
<dbReference type="InterPro" id="IPR036881">
    <property type="entry name" value="Glyco_hydro_3_C_sf"/>
</dbReference>
<evidence type="ECO:0000256" key="4">
    <source>
        <dbReference type="ARBA" id="ARBA00022729"/>
    </source>
</evidence>
<name>A0A2N9J2H0_FAGSY</name>
<keyword evidence="6" id="KW-0325">Glycoprotein</keyword>
<evidence type="ECO:0000313" key="10">
    <source>
        <dbReference type="EMBL" id="SPD31717.1"/>
    </source>
</evidence>
<organism evidence="10">
    <name type="scientific">Fagus sylvatica</name>
    <name type="common">Beechnut</name>
    <dbReference type="NCBI Taxonomy" id="28930"/>
    <lineage>
        <taxon>Eukaryota</taxon>
        <taxon>Viridiplantae</taxon>
        <taxon>Streptophyta</taxon>
        <taxon>Embryophyta</taxon>
        <taxon>Tracheophyta</taxon>
        <taxon>Spermatophyta</taxon>
        <taxon>Magnoliopsida</taxon>
        <taxon>eudicotyledons</taxon>
        <taxon>Gunneridae</taxon>
        <taxon>Pentapetalae</taxon>
        <taxon>rosids</taxon>
        <taxon>fabids</taxon>
        <taxon>Fagales</taxon>
        <taxon>Fagaceae</taxon>
        <taxon>Fagus</taxon>
    </lineage>
</organism>
<dbReference type="Pfam" id="PF01915">
    <property type="entry name" value="Glyco_hydro_3_C"/>
    <property type="match status" value="1"/>
</dbReference>
<dbReference type="FunFam" id="3.20.20.300:FF:000004">
    <property type="entry name" value="probable beta-D-xylosidase 7"/>
    <property type="match status" value="1"/>
</dbReference>
<evidence type="ECO:0000256" key="8">
    <source>
        <dbReference type="SAM" id="SignalP"/>
    </source>
</evidence>
<feature type="chain" id="PRO_5014964589" description="Fibronectin type III-like domain-containing protein" evidence="8">
    <location>
        <begin position="22"/>
        <end position="788"/>
    </location>
</feature>
<dbReference type="InterPro" id="IPR017853">
    <property type="entry name" value="GH"/>
</dbReference>
<evidence type="ECO:0000256" key="1">
    <source>
        <dbReference type="ARBA" id="ARBA00004613"/>
    </source>
</evidence>
<evidence type="ECO:0000256" key="3">
    <source>
        <dbReference type="ARBA" id="ARBA00022525"/>
    </source>
</evidence>
<dbReference type="Pfam" id="PF14310">
    <property type="entry name" value="Fn3-like"/>
    <property type="match status" value="1"/>
</dbReference>
<keyword evidence="7" id="KW-0326">Glycosidase</keyword>
<gene>
    <name evidence="10" type="ORF">FSB_LOCUS59599</name>
</gene>
<reference evidence="10" key="1">
    <citation type="submission" date="2018-02" db="EMBL/GenBank/DDBJ databases">
        <authorList>
            <person name="Cohen D.B."/>
            <person name="Kent A.D."/>
        </authorList>
    </citation>
    <scope>NUCLEOTIDE SEQUENCE</scope>
</reference>
<dbReference type="GO" id="GO:0045493">
    <property type="term" value="P:xylan catabolic process"/>
    <property type="evidence" value="ECO:0007669"/>
    <property type="project" value="InterPro"/>
</dbReference>
<sequence>MMNPIFIPLCLSLLLLIPCASQRNYACNKRESTTSQFPFCNTTLSNEDRAKDLVSRLTLQEKVQQLVNGATGISGLGVPPYEWWSEALHGVSNVGPGTSFNATVPGATSFPAVILSAASFNKTLWYKMGQTVSTEARAMYNVGLAGLTYWSPNVNVFRDPRWGRGQETPGEDPFVVSKYAVNYVRGLQEVDEGGNSTGDRLKVSSCCKHYTAYDVDRWKGTDRFHFDAKVTKQDLEDTYQPPFKSCVEEGHVSSVMCSYNRVNGIPTCADPDLLQGVIRGQWGLDGYIVSDCDSIEVYYDAINYTATHEDAVALALKAGLNMNCGTYLGQYTENAVKLEKVDESVVDQALIYNYIVLMRLGFFDGDPKSLLFGNLGPSDVCTSDNQQLALDAAKQGIVLLNNNGALPLSKNNIKNLVAIGPNANATKVMLSNYEGIPCRYVSPLEGLQKYISTVSYEPGCSNVICGNESLIEAAVKVAATTDTVVLVVGLDQSIEEEGRDRENLTLPGFQEKLVVEVANATNGTVILVVMSAGPIDISFAKNLTSIGGILWVGYPGQDGGDAIAQVIFGDYNPGGRTPFTWYPQAYVDEVPMTDMNMRANTTSNFPGRTYRFYTGNSIYEFGHGLSYSTFSNFIISGPSTILVQLTPTSKATTLPNIILNGQAIDLSTINCNNLTFDLVIGVRNNGPRDGTHVVLVFWKPASSTEVSGAPNVQLVGFERVEVKRGKTESVTVKVDVCKGLSVVDSEGKRKLVTGEHTILVGSSTEHQVRHHFIVRLPAGSGDGGMVSL</sequence>
<keyword evidence="3" id="KW-0964">Secreted</keyword>
<accession>A0A2N9J2H0</accession>
<dbReference type="InterPro" id="IPR013783">
    <property type="entry name" value="Ig-like_fold"/>
</dbReference>
<dbReference type="GO" id="GO:0009044">
    <property type="term" value="F:xylan 1,4-beta-xylosidase activity"/>
    <property type="evidence" value="ECO:0007669"/>
    <property type="project" value="InterPro"/>
</dbReference>
<keyword evidence="5" id="KW-0378">Hydrolase</keyword>
<dbReference type="PRINTS" id="PR00133">
    <property type="entry name" value="GLHYDRLASE3"/>
</dbReference>
<dbReference type="Gene3D" id="2.60.40.10">
    <property type="entry name" value="Immunoglobulins"/>
    <property type="match status" value="1"/>
</dbReference>
<dbReference type="InterPro" id="IPR026891">
    <property type="entry name" value="Fn3-like"/>
</dbReference>
<dbReference type="SUPFAM" id="SSF52279">
    <property type="entry name" value="Beta-D-glucan exohydrolase, C-terminal domain"/>
    <property type="match status" value="1"/>
</dbReference>
<dbReference type="GO" id="GO:0031222">
    <property type="term" value="P:arabinan catabolic process"/>
    <property type="evidence" value="ECO:0007669"/>
    <property type="project" value="TreeGrafter"/>
</dbReference>
<dbReference type="FunFam" id="3.40.50.1700:FF:000001">
    <property type="entry name" value="probable beta-D-xylosidase 2"/>
    <property type="match status" value="1"/>
</dbReference>
<dbReference type="AlphaFoldDB" id="A0A2N9J2H0"/>
<dbReference type="Gene3D" id="3.20.20.300">
    <property type="entry name" value="Glycoside hydrolase, family 3, N-terminal domain"/>
    <property type="match status" value="1"/>
</dbReference>
<dbReference type="GO" id="GO:0005576">
    <property type="term" value="C:extracellular region"/>
    <property type="evidence" value="ECO:0007669"/>
    <property type="project" value="UniProtKB-SubCell"/>
</dbReference>
<dbReference type="Pfam" id="PF00933">
    <property type="entry name" value="Glyco_hydro_3"/>
    <property type="match status" value="1"/>
</dbReference>
<dbReference type="InterPro" id="IPR044993">
    <property type="entry name" value="BXL"/>
</dbReference>
<comment type="subcellular location">
    <subcellularLocation>
        <location evidence="1">Secreted</location>
    </subcellularLocation>
</comment>
<feature type="signal peptide" evidence="8">
    <location>
        <begin position="1"/>
        <end position="21"/>
    </location>
</feature>
<evidence type="ECO:0000256" key="7">
    <source>
        <dbReference type="ARBA" id="ARBA00023295"/>
    </source>
</evidence>
<evidence type="ECO:0000256" key="5">
    <source>
        <dbReference type="ARBA" id="ARBA00022801"/>
    </source>
</evidence>
<dbReference type="SMART" id="SM01217">
    <property type="entry name" value="Fn3_like"/>
    <property type="match status" value="1"/>
</dbReference>